<evidence type="ECO:0000313" key="3">
    <source>
        <dbReference type="EMBL" id="EEV89686.1"/>
    </source>
</evidence>
<dbReference type="Proteomes" id="UP000004870">
    <property type="component" value="Unassembled WGS sequence"/>
</dbReference>
<sequence>MWRYRAPDLKRRYWLATLLFVVIFAALFYGFSENVRRVTDFLWDGYELFQESGQTDETLPEWGRDIWLGNTDAMAGRLQHLNYWLTGLLLLVIFYLRWNYSLTLRALFDPLDGRQFVLSVSAEGLLMEEAGRTRLFYFWPAVSRVILDKEFLLFYVNRNAAYFIPLDRFADHAAAAAFFQQALQFKEQS</sequence>
<dbReference type="HOGENOM" id="CLU_1346873_0_0_6"/>
<dbReference type="Pfam" id="PF14317">
    <property type="entry name" value="YcxB"/>
    <property type="match status" value="1"/>
</dbReference>
<reference evidence="3 4" key="1">
    <citation type="submission" date="2009-08" db="EMBL/GenBank/DDBJ databases">
        <authorList>
            <person name="Qin X."/>
            <person name="Bachman B."/>
            <person name="Battles P."/>
            <person name="Bell A."/>
            <person name="Bess C."/>
            <person name="Bickham C."/>
            <person name="Chaboub L."/>
            <person name="Chen D."/>
            <person name="Coyle M."/>
            <person name="Deiros D.R."/>
            <person name="Dinh H."/>
            <person name="Forbes L."/>
            <person name="Fowler G."/>
            <person name="Francisco L."/>
            <person name="Fu Q."/>
            <person name="Gubbala S."/>
            <person name="Hale W."/>
            <person name="Han Y."/>
            <person name="Hemphill L."/>
            <person name="Highlander S.K."/>
            <person name="Hirani K."/>
            <person name="Hogues M."/>
            <person name="Jackson L."/>
            <person name="Jakkamsetti A."/>
            <person name="Javaid M."/>
            <person name="Jiang H."/>
            <person name="Korchina V."/>
            <person name="Kovar C."/>
            <person name="Lara F."/>
            <person name="Lee S."/>
            <person name="Mata R."/>
            <person name="Mathew T."/>
            <person name="Moen C."/>
            <person name="Morales K."/>
            <person name="Munidasa M."/>
            <person name="Nazareth L."/>
            <person name="Ngo R."/>
            <person name="Nguyen L."/>
            <person name="Okwuonu G."/>
            <person name="Ongeri F."/>
            <person name="Patil S."/>
            <person name="Petrosino J."/>
            <person name="Pham C."/>
            <person name="Pham P."/>
            <person name="Pu L.-L."/>
            <person name="Puazo M."/>
            <person name="Raj R."/>
            <person name="Reid J."/>
            <person name="Rouhana J."/>
            <person name="Saada N."/>
            <person name="Shang Y."/>
            <person name="Simmons D."/>
            <person name="Thornton R."/>
            <person name="Warren J."/>
            <person name="Weissenberger G."/>
            <person name="Zhang J."/>
            <person name="Zhang L."/>
            <person name="Zhou C."/>
            <person name="Zhu D."/>
            <person name="Muzny D."/>
            <person name="Worley K."/>
            <person name="Gibbs R."/>
        </authorList>
    </citation>
    <scope>NUCLEOTIDE SEQUENCE [LARGE SCALE GENOMIC DNA]</scope>
    <source>
        <strain evidence="4">ATCC 15826 / DSM 8339 / NCTC 10426 / 6573</strain>
    </source>
</reference>
<protein>
    <recommendedName>
        <fullName evidence="2">YcxB-like C-terminal domain-containing protein</fullName>
    </recommendedName>
</protein>
<keyword evidence="1" id="KW-0472">Membrane</keyword>
<evidence type="ECO:0000259" key="2">
    <source>
        <dbReference type="Pfam" id="PF14317"/>
    </source>
</evidence>
<evidence type="ECO:0000313" key="4">
    <source>
        <dbReference type="Proteomes" id="UP000004870"/>
    </source>
</evidence>
<proteinExistence type="predicted"/>
<name>C8N6M9_CARH6</name>
<evidence type="ECO:0000256" key="1">
    <source>
        <dbReference type="SAM" id="Phobius"/>
    </source>
</evidence>
<keyword evidence="1" id="KW-1133">Transmembrane helix</keyword>
<keyword evidence="4" id="KW-1185">Reference proteome</keyword>
<dbReference type="STRING" id="2718.CHUV0807_0278"/>
<keyword evidence="1" id="KW-0812">Transmembrane</keyword>
<accession>C8N6M9</accession>
<dbReference type="EMBL" id="ACKY01000010">
    <property type="protein sequence ID" value="EEV89686.1"/>
    <property type="molecule type" value="Genomic_DNA"/>
</dbReference>
<organism evidence="3 4">
    <name type="scientific">Cardiobacterium hominis (strain ATCC 15826 / DSM 8339 / NCTC 10426 / 6573)</name>
    <dbReference type="NCBI Taxonomy" id="638300"/>
    <lineage>
        <taxon>Bacteria</taxon>
        <taxon>Pseudomonadati</taxon>
        <taxon>Pseudomonadota</taxon>
        <taxon>Gammaproteobacteria</taxon>
        <taxon>Cardiobacteriales</taxon>
        <taxon>Cardiobacteriaceae</taxon>
        <taxon>Cardiobacterium</taxon>
    </lineage>
</organism>
<comment type="caution">
    <text evidence="3">The sequence shown here is derived from an EMBL/GenBank/DDBJ whole genome shotgun (WGS) entry which is preliminary data.</text>
</comment>
<feature type="domain" description="YcxB-like C-terminal" evidence="2">
    <location>
        <begin position="123"/>
        <end position="179"/>
    </location>
</feature>
<gene>
    <name evidence="3" type="ORF">HMPREF0198_0155</name>
</gene>
<feature type="transmembrane region" description="Helical" evidence="1">
    <location>
        <begin position="12"/>
        <end position="31"/>
    </location>
</feature>
<feature type="transmembrane region" description="Helical" evidence="1">
    <location>
        <begin position="81"/>
        <end position="98"/>
    </location>
</feature>
<dbReference type="AlphaFoldDB" id="C8N6M9"/>
<dbReference type="InterPro" id="IPR025588">
    <property type="entry name" value="YcxB-like_C"/>
</dbReference>